<protein>
    <submittedName>
        <fullName evidence="2">Uncharacterized protein</fullName>
    </submittedName>
</protein>
<proteinExistence type="predicted"/>
<reference evidence="2 3" key="1">
    <citation type="submission" date="2023-10" db="EMBL/GenBank/DDBJ databases">
        <title>Genomes of two closely related lineages of the louse Polyplax serrata with different host specificities.</title>
        <authorList>
            <person name="Martinu J."/>
            <person name="Tarabai H."/>
            <person name="Stefka J."/>
            <person name="Hypsa V."/>
        </authorList>
    </citation>
    <scope>NUCLEOTIDE SEQUENCE [LARGE SCALE GENOMIC DNA]</scope>
    <source>
        <strain evidence="2">HR10_N</strain>
    </source>
</reference>
<feature type="compositionally biased region" description="Polar residues" evidence="1">
    <location>
        <begin position="45"/>
        <end position="54"/>
    </location>
</feature>
<comment type="caution">
    <text evidence="2">The sequence shown here is derived from an EMBL/GenBank/DDBJ whole genome shotgun (WGS) entry which is preliminary data.</text>
</comment>
<organism evidence="2 3">
    <name type="scientific">Polyplax serrata</name>
    <name type="common">Common mouse louse</name>
    <dbReference type="NCBI Taxonomy" id="468196"/>
    <lineage>
        <taxon>Eukaryota</taxon>
        <taxon>Metazoa</taxon>
        <taxon>Ecdysozoa</taxon>
        <taxon>Arthropoda</taxon>
        <taxon>Hexapoda</taxon>
        <taxon>Insecta</taxon>
        <taxon>Pterygota</taxon>
        <taxon>Neoptera</taxon>
        <taxon>Paraneoptera</taxon>
        <taxon>Psocodea</taxon>
        <taxon>Troctomorpha</taxon>
        <taxon>Phthiraptera</taxon>
        <taxon>Anoplura</taxon>
        <taxon>Polyplacidae</taxon>
        <taxon>Polyplax</taxon>
    </lineage>
</organism>
<dbReference type="EMBL" id="JAWJWE010000003">
    <property type="protein sequence ID" value="KAK6639972.1"/>
    <property type="molecule type" value="Genomic_DNA"/>
</dbReference>
<evidence type="ECO:0000313" key="2">
    <source>
        <dbReference type="EMBL" id="KAK6639972.1"/>
    </source>
</evidence>
<accession>A0AAN8PNT9</accession>
<dbReference type="Proteomes" id="UP001372834">
    <property type="component" value="Unassembled WGS sequence"/>
</dbReference>
<sequence length="167" mass="18959">MRKFQNGPAQRGPPPLSEQIKNRSKSKTQAGGSGNEEELHDEDQSTTSSVVGHPVVSNNFKVHMPTYYKSMEKSYRQNRRFSYDRYKNKEPLVKLESKTFDEVSQKGRVRGTGHSLVGCVETSGRKLEGCTCSAGTIYLKMEKSNRGMRWVKIHQDNPMKDTRGSKE</sequence>
<evidence type="ECO:0000313" key="3">
    <source>
        <dbReference type="Proteomes" id="UP001372834"/>
    </source>
</evidence>
<dbReference type="AlphaFoldDB" id="A0AAN8PNT9"/>
<feature type="region of interest" description="Disordered" evidence="1">
    <location>
        <begin position="1"/>
        <end position="54"/>
    </location>
</feature>
<gene>
    <name evidence="2" type="ORF">RUM43_008249</name>
</gene>
<name>A0AAN8PNT9_POLSC</name>
<evidence type="ECO:0000256" key="1">
    <source>
        <dbReference type="SAM" id="MobiDB-lite"/>
    </source>
</evidence>